<dbReference type="SUPFAM" id="SSF48403">
    <property type="entry name" value="Ankyrin repeat"/>
    <property type="match status" value="1"/>
</dbReference>
<dbReference type="STRING" id="200324.A0A2N5VGW4"/>
<feature type="region of interest" description="Disordered" evidence="4">
    <location>
        <begin position="259"/>
        <end position="308"/>
    </location>
</feature>
<dbReference type="PANTHER" id="PTHR24171:SF8">
    <property type="entry name" value="BRCA1-ASSOCIATED RING DOMAIN PROTEIN 1"/>
    <property type="match status" value="1"/>
</dbReference>
<evidence type="ECO:0000313" key="6">
    <source>
        <dbReference type="Proteomes" id="UP000235388"/>
    </source>
</evidence>
<protein>
    <submittedName>
        <fullName evidence="5">Uncharacterized protein</fullName>
    </submittedName>
</protein>
<dbReference type="AlphaFoldDB" id="A0A2N5VGW4"/>
<dbReference type="SMART" id="SM00248">
    <property type="entry name" value="ANK"/>
    <property type="match status" value="3"/>
</dbReference>
<dbReference type="PROSITE" id="PS50297">
    <property type="entry name" value="ANK_REP_REGION"/>
    <property type="match status" value="1"/>
</dbReference>
<evidence type="ECO:0000313" key="5">
    <source>
        <dbReference type="EMBL" id="PLW49227.1"/>
    </source>
</evidence>
<keyword evidence="1" id="KW-0677">Repeat</keyword>
<dbReference type="InterPro" id="IPR002110">
    <property type="entry name" value="Ankyrin_rpt"/>
</dbReference>
<keyword evidence="6" id="KW-1185">Reference proteome</keyword>
<name>A0A2N5VGW4_9BASI</name>
<reference evidence="5 6" key="1">
    <citation type="submission" date="2017-11" db="EMBL/GenBank/DDBJ databases">
        <title>De novo assembly and phasing of dikaryotic genomes from two isolates of Puccinia coronata f. sp. avenae, the causal agent of oat crown rust.</title>
        <authorList>
            <person name="Miller M.E."/>
            <person name="Zhang Y."/>
            <person name="Omidvar V."/>
            <person name="Sperschneider J."/>
            <person name="Schwessinger B."/>
            <person name="Raley C."/>
            <person name="Palmer J.M."/>
            <person name="Garnica D."/>
            <person name="Upadhyaya N."/>
            <person name="Rathjen J."/>
            <person name="Taylor J.M."/>
            <person name="Park R.F."/>
            <person name="Dodds P.N."/>
            <person name="Hirsch C.D."/>
            <person name="Kianian S.F."/>
            <person name="Figueroa M."/>
        </authorList>
    </citation>
    <scope>NUCLEOTIDE SEQUENCE [LARGE SCALE GENOMIC DNA]</scope>
    <source>
        <strain evidence="5">12NC29</strain>
    </source>
</reference>
<proteinExistence type="predicted"/>
<dbReference type="PROSITE" id="PS50088">
    <property type="entry name" value="ANK_REPEAT"/>
    <property type="match status" value="1"/>
</dbReference>
<dbReference type="EMBL" id="PGCJ01000097">
    <property type="protein sequence ID" value="PLW49227.1"/>
    <property type="molecule type" value="Genomic_DNA"/>
</dbReference>
<dbReference type="PANTHER" id="PTHR24171">
    <property type="entry name" value="ANKYRIN REPEAT DOMAIN-CONTAINING PROTEIN 39-RELATED"/>
    <property type="match status" value="1"/>
</dbReference>
<feature type="compositionally biased region" description="Acidic residues" evidence="4">
    <location>
        <begin position="188"/>
        <end position="205"/>
    </location>
</feature>
<feature type="repeat" description="ANK" evidence="3">
    <location>
        <begin position="93"/>
        <end position="125"/>
    </location>
</feature>
<sequence length="308" mass="34010">MDDGSTKKRSWRLKFWDAKAAKLAQFFTQDTPPIDRNRYNITHVGVGRRYHRMVDSQGPTEWKNIWVAAGDGDLERVRELVNAGLSPTVADENSYTPLHAAASWGRLEVLRYLHSQGADMNTTDDDGDTPLFSVEDVETAKLVIELGGDPRHKNGEGKTAAENLAEDYPDVCNYLRSLVGQAPLERPTEEDMMEVEEAESDDDPANEMTHRLMEQVRAMMTDAEREGMDSNSTELDQRLRALVTKAVDESVGVGKLLASTTGAADQSSSSSSTPVYRAELGSVAEADEPSDEKSQETGVTDANKRQKN</sequence>
<dbReference type="InterPro" id="IPR036770">
    <property type="entry name" value="Ankyrin_rpt-contain_sf"/>
</dbReference>
<dbReference type="Gene3D" id="1.25.40.20">
    <property type="entry name" value="Ankyrin repeat-containing domain"/>
    <property type="match status" value="1"/>
</dbReference>
<organism evidence="5 6">
    <name type="scientific">Puccinia coronata f. sp. avenae</name>
    <dbReference type="NCBI Taxonomy" id="200324"/>
    <lineage>
        <taxon>Eukaryota</taxon>
        <taxon>Fungi</taxon>
        <taxon>Dikarya</taxon>
        <taxon>Basidiomycota</taxon>
        <taxon>Pucciniomycotina</taxon>
        <taxon>Pucciniomycetes</taxon>
        <taxon>Pucciniales</taxon>
        <taxon>Pucciniaceae</taxon>
        <taxon>Puccinia</taxon>
    </lineage>
</organism>
<evidence type="ECO:0000256" key="4">
    <source>
        <dbReference type="SAM" id="MobiDB-lite"/>
    </source>
</evidence>
<dbReference type="OrthoDB" id="19174at2759"/>
<dbReference type="Pfam" id="PF12796">
    <property type="entry name" value="Ank_2"/>
    <property type="match status" value="1"/>
</dbReference>
<comment type="caution">
    <text evidence="5">The sequence shown here is derived from an EMBL/GenBank/DDBJ whole genome shotgun (WGS) entry which is preliminary data.</text>
</comment>
<keyword evidence="2 3" id="KW-0040">ANK repeat</keyword>
<gene>
    <name evidence="5" type="ORF">PCANC_06897</name>
</gene>
<dbReference type="GO" id="GO:0085020">
    <property type="term" value="P:protein K6-linked ubiquitination"/>
    <property type="evidence" value="ECO:0007669"/>
    <property type="project" value="TreeGrafter"/>
</dbReference>
<evidence type="ECO:0000256" key="1">
    <source>
        <dbReference type="ARBA" id="ARBA00022737"/>
    </source>
</evidence>
<dbReference type="GO" id="GO:0004842">
    <property type="term" value="F:ubiquitin-protein transferase activity"/>
    <property type="evidence" value="ECO:0007669"/>
    <property type="project" value="TreeGrafter"/>
</dbReference>
<evidence type="ECO:0000256" key="3">
    <source>
        <dbReference type="PROSITE-ProRule" id="PRU00023"/>
    </source>
</evidence>
<accession>A0A2N5VGW4</accession>
<evidence type="ECO:0000256" key="2">
    <source>
        <dbReference type="ARBA" id="ARBA00023043"/>
    </source>
</evidence>
<dbReference type="Proteomes" id="UP000235388">
    <property type="component" value="Unassembled WGS sequence"/>
</dbReference>
<feature type="region of interest" description="Disordered" evidence="4">
    <location>
        <begin position="184"/>
        <end position="206"/>
    </location>
</feature>